<dbReference type="InterPro" id="IPR000711">
    <property type="entry name" value="ATPase_OSCP/dsu"/>
</dbReference>
<keyword evidence="5" id="KW-0472">Membrane</keyword>
<name>J9CY94_9ZZZZ</name>
<dbReference type="GO" id="GO:0046933">
    <property type="term" value="F:proton-transporting ATP synthase activity, rotational mechanism"/>
    <property type="evidence" value="ECO:0007669"/>
    <property type="project" value="InterPro"/>
</dbReference>
<sequence length="71" mass="7646">MVTSAVALNERQVEALKKKLEEISGKQISLTQKVDSTVLAGLKVELEGKQLDGTVQGRLAGVSKKLNEIII</sequence>
<evidence type="ECO:0000256" key="6">
    <source>
        <dbReference type="ARBA" id="ARBA00023310"/>
    </source>
</evidence>
<evidence type="ECO:0000256" key="2">
    <source>
        <dbReference type="ARBA" id="ARBA00022448"/>
    </source>
</evidence>
<evidence type="ECO:0000256" key="3">
    <source>
        <dbReference type="ARBA" id="ARBA00022781"/>
    </source>
</evidence>
<accession>J9CY94</accession>
<dbReference type="EMBL" id="AMCI01001543">
    <property type="protein sequence ID" value="EJX05221.1"/>
    <property type="molecule type" value="Genomic_DNA"/>
</dbReference>
<dbReference type="PRINTS" id="PR00125">
    <property type="entry name" value="ATPASEDELTA"/>
</dbReference>
<dbReference type="PROSITE" id="PS00389">
    <property type="entry name" value="ATPASE_DELTA"/>
    <property type="match status" value="1"/>
</dbReference>
<dbReference type="InterPro" id="IPR020781">
    <property type="entry name" value="ATPase_OSCP/d_CS"/>
</dbReference>
<gene>
    <name evidence="7" type="ORF">EVA_06670</name>
</gene>
<keyword evidence="4" id="KW-0406">Ion transport</keyword>
<evidence type="ECO:0000256" key="5">
    <source>
        <dbReference type="ARBA" id="ARBA00023136"/>
    </source>
</evidence>
<proteinExistence type="predicted"/>
<keyword evidence="2" id="KW-0813">Transport</keyword>
<dbReference type="GO" id="GO:0016020">
    <property type="term" value="C:membrane"/>
    <property type="evidence" value="ECO:0007669"/>
    <property type="project" value="UniProtKB-SubCell"/>
</dbReference>
<keyword evidence="3" id="KW-0375">Hydrogen ion transport</keyword>
<evidence type="ECO:0000256" key="1">
    <source>
        <dbReference type="ARBA" id="ARBA00004370"/>
    </source>
</evidence>
<dbReference type="PANTHER" id="PTHR11910">
    <property type="entry name" value="ATP SYNTHASE DELTA CHAIN"/>
    <property type="match status" value="1"/>
</dbReference>
<keyword evidence="6" id="KW-0066">ATP synthesis</keyword>
<comment type="subcellular location">
    <subcellularLocation>
        <location evidence="1">Membrane</location>
    </subcellularLocation>
</comment>
<evidence type="ECO:0000256" key="4">
    <source>
        <dbReference type="ARBA" id="ARBA00023065"/>
    </source>
</evidence>
<organism evidence="7">
    <name type="scientific">gut metagenome</name>
    <dbReference type="NCBI Taxonomy" id="749906"/>
    <lineage>
        <taxon>unclassified sequences</taxon>
        <taxon>metagenomes</taxon>
        <taxon>organismal metagenomes</taxon>
    </lineage>
</organism>
<protein>
    <submittedName>
        <fullName evidence="7">ATP synthase F1 subcomplex delta subunit</fullName>
    </submittedName>
</protein>
<reference evidence="7" key="1">
    <citation type="journal article" date="2012" name="PLoS ONE">
        <title>Gene sets for utilization of primary and secondary nutrition supplies in the distal gut of endangered iberian lynx.</title>
        <authorList>
            <person name="Alcaide M."/>
            <person name="Messina E."/>
            <person name="Richter M."/>
            <person name="Bargiela R."/>
            <person name="Peplies J."/>
            <person name="Huws S.A."/>
            <person name="Newbold C.J."/>
            <person name="Golyshin P.N."/>
            <person name="Simon M.A."/>
            <person name="Lopez G."/>
            <person name="Yakimov M.M."/>
            <person name="Ferrer M."/>
        </authorList>
    </citation>
    <scope>NUCLEOTIDE SEQUENCE</scope>
</reference>
<evidence type="ECO:0000313" key="7">
    <source>
        <dbReference type="EMBL" id="EJX05221.1"/>
    </source>
</evidence>
<dbReference type="AlphaFoldDB" id="J9CY94"/>
<dbReference type="Pfam" id="PF00213">
    <property type="entry name" value="OSCP"/>
    <property type="match status" value="1"/>
</dbReference>
<comment type="caution">
    <text evidence="7">The sequence shown here is derived from an EMBL/GenBank/DDBJ whole genome shotgun (WGS) entry which is preliminary data.</text>
</comment>